<protein>
    <recommendedName>
        <fullName evidence="3">Tryptophan synthase beta chain-like PALP domain-containing protein</fullName>
    </recommendedName>
</protein>
<dbReference type="EMBL" id="MFLD01000046">
    <property type="protein sequence ID" value="OGG58004.1"/>
    <property type="molecule type" value="Genomic_DNA"/>
</dbReference>
<dbReference type="Gene3D" id="3.40.50.1100">
    <property type="match status" value="1"/>
</dbReference>
<dbReference type="Proteomes" id="UP000178042">
    <property type="component" value="Unassembled WGS sequence"/>
</dbReference>
<evidence type="ECO:0000313" key="2">
    <source>
        <dbReference type="Proteomes" id="UP000178042"/>
    </source>
</evidence>
<gene>
    <name evidence="1" type="ORF">A3C86_02330</name>
</gene>
<reference evidence="1 2" key="1">
    <citation type="journal article" date="2016" name="Nat. Commun.">
        <title>Thousands of microbial genomes shed light on interconnected biogeochemical processes in an aquifer system.</title>
        <authorList>
            <person name="Anantharaman K."/>
            <person name="Brown C.T."/>
            <person name="Hug L.A."/>
            <person name="Sharon I."/>
            <person name="Castelle C.J."/>
            <person name="Probst A.J."/>
            <person name="Thomas B.C."/>
            <person name="Singh A."/>
            <person name="Wilkins M.J."/>
            <person name="Karaoz U."/>
            <person name="Brodie E.L."/>
            <person name="Williams K.H."/>
            <person name="Hubbard S.S."/>
            <person name="Banfield J.F."/>
        </authorList>
    </citation>
    <scope>NUCLEOTIDE SEQUENCE [LARGE SCALE GENOMIC DNA]</scope>
</reference>
<proteinExistence type="predicted"/>
<accession>A0A1F6D985</accession>
<name>A0A1F6D985_9BACT</name>
<organism evidence="1 2">
    <name type="scientific">Candidatus Kaiserbacteria bacterium RIFCSPHIGHO2_02_FULL_49_16</name>
    <dbReference type="NCBI Taxonomy" id="1798490"/>
    <lineage>
        <taxon>Bacteria</taxon>
        <taxon>Candidatus Kaiseribacteriota</taxon>
    </lineage>
</organism>
<dbReference type="AlphaFoldDB" id="A0A1F6D985"/>
<sequence length="346" mass="38433">MKADISSSAELVEAFSTSSISEIYPGPVVLTDLRETLKTQGHLFVVRGDLAYSNEYNGHALTPKLWVYENMVASARIQNAMRDHPDSAFFDGVGPSGLEALHFHARRNKRKSVVVVAQEFHLPPHLASWNDLEIIQAGEPLEWGYVRKQAEMLRSRTDLIFLNQALYAAKAMMSVGNRVVRELETLGVRPDASVWCMASGSCLYGIGGKIAKRFQTTETLLAEYADASAMDANLNLANPNAVRTFARGKLLEYFGRTPPTTLVSKDNLRYFPLHPVLPNRYLLQLWKHTGETGISRVLRVAPEAALRVHERLRVAGFDWTHTTSLALAPAIQLAEEGKNVVAMVYG</sequence>
<evidence type="ECO:0008006" key="3">
    <source>
        <dbReference type="Google" id="ProtNLM"/>
    </source>
</evidence>
<evidence type="ECO:0000313" key="1">
    <source>
        <dbReference type="EMBL" id="OGG58004.1"/>
    </source>
</evidence>
<dbReference type="SUPFAM" id="SSF53686">
    <property type="entry name" value="Tryptophan synthase beta subunit-like PLP-dependent enzymes"/>
    <property type="match status" value="1"/>
</dbReference>
<dbReference type="InterPro" id="IPR036052">
    <property type="entry name" value="TrpB-like_PALP_sf"/>
</dbReference>
<comment type="caution">
    <text evidence="1">The sequence shown here is derived from an EMBL/GenBank/DDBJ whole genome shotgun (WGS) entry which is preliminary data.</text>
</comment>